<keyword evidence="2" id="KW-1185">Reference proteome</keyword>
<dbReference type="RefSeq" id="WP_243796788.1">
    <property type="nucleotide sequence ID" value="NZ_JALHAT010000003.1"/>
</dbReference>
<proteinExistence type="predicted"/>
<accession>A0ABT0A8Q3</accession>
<gene>
    <name evidence="1" type="ORF">MTR65_02590</name>
</gene>
<reference evidence="1" key="1">
    <citation type="submission" date="2022-03" db="EMBL/GenBank/DDBJ databases">
        <title>Identification of a novel bacterium isolated from mangrove sediments.</title>
        <authorList>
            <person name="Pan X."/>
        </authorList>
    </citation>
    <scope>NUCLEOTIDE SEQUENCE</scope>
    <source>
        <strain evidence="1">B2637</strain>
    </source>
</reference>
<dbReference type="EMBL" id="JALHAT010000003">
    <property type="protein sequence ID" value="MCJ1959570.1"/>
    <property type="molecule type" value="Genomic_DNA"/>
</dbReference>
<comment type="caution">
    <text evidence="1">The sequence shown here is derived from an EMBL/GenBank/DDBJ whole genome shotgun (WGS) entry which is preliminary data.</text>
</comment>
<evidence type="ECO:0000313" key="1">
    <source>
        <dbReference type="EMBL" id="MCJ1959570.1"/>
    </source>
</evidence>
<dbReference type="Proteomes" id="UP001162802">
    <property type="component" value="Unassembled WGS sequence"/>
</dbReference>
<name>A0ABT0A8Q3_9SPHN</name>
<dbReference type="PROSITE" id="PS51257">
    <property type="entry name" value="PROKAR_LIPOPROTEIN"/>
    <property type="match status" value="1"/>
</dbReference>
<protein>
    <submittedName>
        <fullName evidence="1">Uncharacterized protein</fullName>
    </submittedName>
</protein>
<organism evidence="1 2">
    <name type="scientific">Novosphingobium mangrovi</name>
    <name type="common">ex Hu et al. 2023</name>
    <dbReference type="NCBI Taxonomy" id="2930094"/>
    <lineage>
        <taxon>Bacteria</taxon>
        <taxon>Pseudomonadati</taxon>
        <taxon>Pseudomonadota</taxon>
        <taxon>Alphaproteobacteria</taxon>
        <taxon>Sphingomonadales</taxon>
        <taxon>Sphingomonadaceae</taxon>
        <taxon>Novosphingobium</taxon>
    </lineage>
</organism>
<sequence length="277" mass="29482">MHLPSPRAHQARRALAVLTAGAAALLVAACFFAPGRFSSRLDVNADHSFAFRYTGELIMIPLKEEADKAAQPFEAEDCYDEDSFEERACTEDEIALQKEEWAAKKGSNADAARALLGGIDPSDPEAGHELARKLSRRQGWNKVAYKGGGVFDVDYAVSGRLDHDFVFPTFEGFPMANAFVQITPRKDGSVRINAPTFGPDATSSPAAGLIPGNLSGPSKDGGPAELADGTFTIHTDGTILANNTDEGPSTDGAMQVLTWAVNPRIPAAPTALLQLEP</sequence>
<evidence type="ECO:0000313" key="2">
    <source>
        <dbReference type="Proteomes" id="UP001162802"/>
    </source>
</evidence>